<protein>
    <submittedName>
        <fullName evidence="2">Uncharacterized protein</fullName>
    </submittedName>
</protein>
<dbReference type="EMBL" id="JARBHB010000003">
    <property type="protein sequence ID" value="KAJ8890299.1"/>
    <property type="molecule type" value="Genomic_DNA"/>
</dbReference>
<keyword evidence="1" id="KW-0812">Transmembrane</keyword>
<evidence type="ECO:0000313" key="3">
    <source>
        <dbReference type="Proteomes" id="UP001159363"/>
    </source>
</evidence>
<feature type="transmembrane region" description="Helical" evidence="1">
    <location>
        <begin position="144"/>
        <end position="165"/>
    </location>
</feature>
<accession>A0ABQ9I107</accession>
<dbReference type="Proteomes" id="UP001159363">
    <property type="component" value="Chromosome 3"/>
</dbReference>
<keyword evidence="3" id="KW-1185">Reference proteome</keyword>
<comment type="caution">
    <text evidence="2">The sequence shown here is derived from an EMBL/GenBank/DDBJ whole genome shotgun (WGS) entry which is preliminary data.</text>
</comment>
<evidence type="ECO:0000256" key="1">
    <source>
        <dbReference type="SAM" id="Phobius"/>
    </source>
</evidence>
<proteinExistence type="predicted"/>
<reference evidence="2 3" key="1">
    <citation type="submission" date="2023-02" db="EMBL/GenBank/DDBJ databases">
        <title>LHISI_Scaffold_Assembly.</title>
        <authorList>
            <person name="Stuart O.P."/>
            <person name="Cleave R."/>
            <person name="Magrath M.J.L."/>
            <person name="Mikheyev A.S."/>
        </authorList>
    </citation>
    <scope>NUCLEOTIDE SEQUENCE [LARGE SCALE GENOMIC DNA]</scope>
    <source>
        <strain evidence="2">Daus_M_001</strain>
        <tissue evidence="2">Leg muscle</tissue>
    </source>
</reference>
<evidence type="ECO:0000313" key="2">
    <source>
        <dbReference type="EMBL" id="KAJ8890299.1"/>
    </source>
</evidence>
<keyword evidence="1" id="KW-0472">Membrane</keyword>
<gene>
    <name evidence="2" type="ORF">PR048_009807</name>
</gene>
<sequence length="197" mass="22596">MRCSGIHITFNVLYKEYWSMFTQAFNIKFGFPRSGTCSICDTLAIKINNPECSTEERKKLETETKVQNLPLPHLKTNAVFIAVNCGTMCLVLMTWGSDSVTMFTYHEGDGRKGSNKYINNNNEPVDNLVLIRDSCCGQNKNQTIVHFLFTLVHCFHVFITVTYLFPVRGHSYLPNTQDFSLIDRKKLHNESVELPEE</sequence>
<organism evidence="2 3">
    <name type="scientific">Dryococelus australis</name>
    <dbReference type="NCBI Taxonomy" id="614101"/>
    <lineage>
        <taxon>Eukaryota</taxon>
        <taxon>Metazoa</taxon>
        <taxon>Ecdysozoa</taxon>
        <taxon>Arthropoda</taxon>
        <taxon>Hexapoda</taxon>
        <taxon>Insecta</taxon>
        <taxon>Pterygota</taxon>
        <taxon>Neoptera</taxon>
        <taxon>Polyneoptera</taxon>
        <taxon>Phasmatodea</taxon>
        <taxon>Verophasmatodea</taxon>
        <taxon>Anareolatae</taxon>
        <taxon>Phasmatidae</taxon>
        <taxon>Eurycanthinae</taxon>
        <taxon>Dryococelus</taxon>
    </lineage>
</organism>
<keyword evidence="1" id="KW-1133">Transmembrane helix</keyword>
<name>A0ABQ9I107_9NEOP</name>